<protein>
    <submittedName>
        <fullName evidence="1">Uncharacterized protein</fullName>
    </submittedName>
</protein>
<comment type="caution">
    <text evidence="1">The sequence shown here is derived from an EMBL/GenBank/DDBJ whole genome shotgun (WGS) entry which is preliminary data.</text>
</comment>
<gene>
    <name evidence="1" type="ORF">MiTe_00759</name>
</gene>
<evidence type="ECO:0000313" key="2">
    <source>
        <dbReference type="Proteomes" id="UP000324917"/>
    </source>
</evidence>
<reference evidence="1 2" key="1">
    <citation type="submission" date="2018-09" db="EMBL/GenBank/DDBJ databases">
        <title>Evolutionary history of phycoerythrin pigmentation in the water bloom-forming cyanobacterium Microcystis aeruginosa.</title>
        <authorList>
            <person name="Tanabe Y."/>
            <person name="Tanabe Y."/>
            <person name="Yamaguchi H."/>
        </authorList>
    </citation>
    <scope>NUCLEOTIDE SEQUENCE [LARGE SCALE GENOMIC DNA]</scope>
    <source>
        <strain evidence="1 2">NIES-2520</strain>
    </source>
</reference>
<sequence length="75" mass="7993">MSYLEPPDLKEGVGCGVWGVGKWGSGEVGRTKLPLASCLLPPASCLLSAVSYLPSSQWSLIFDKLGFGELARPIR</sequence>
<accession>A0A5A5RGH7</accession>
<proteinExistence type="predicted"/>
<dbReference type="EMBL" id="BHVP01000009">
    <property type="protein sequence ID" value="GCA73939.1"/>
    <property type="molecule type" value="Genomic_DNA"/>
</dbReference>
<dbReference type="AlphaFoldDB" id="A0A5A5RGH7"/>
<organism evidence="1 2">
    <name type="scientific">Microcystis aeruginosa NIES-2520</name>
    <dbReference type="NCBI Taxonomy" id="2303982"/>
    <lineage>
        <taxon>Bacteria</taxon>
        <taxon>Bacillati</taxon>
        <taxon>Cyanobacteriota</taxon>
        <taxon>Cyanophyceae</taxon>
        <taxon>Oscillatoriophycideae</taxon>
        <taxon>Chroococcales</taxon>
        <taxon>Microcystaceae</taxon>
        <taxon>Microcystis</taxon>
    </lineage>
</organism>
<name>A0A5A5RGH7_MICAE</name>
<dbReference type="Proteomes" id="UP000324917">
    <property type="component" value="Unassembled WGS sequence"/>
</dbReference>
<evidence type="ECO:0000313" key="1">
    <source>
        <dbReference type="EMBL" id="GCA73939.1"/>
    </source>
</evidence>